<dbReference type="EMBL" id="JAVRRJ010000017">
    <property type="protein sequence ID" value="KAK5080262.1"/>
    <property type="molecule type" value="Genomic_DNA"/>
</dbReference>
<dbReference type="InterPro" id="IPR023631">
    <property type="entry name" value="Amidase_dom"/>
</dbReference>
<evidence type="ECO:0000259" key="1">
    <source>
        <dbReference type="Pfam" id="PF01425"/>
    </source>
</evidence>
<accession>A0AAN7QPI8</accession>
<dbReference type="PANTHER" id="PTHR42678">
    <property type="entry name" value="AMIDASE"/>
    <property type="match status" value="1"/>
</dbReference>
<dbReference type="Pfam" id="PF01425">
    <property type="entry name" value="Amidase"/>
    <property type="match status" value="1"/>
</dbReference>
<reference evidence="2 3" key="1">
    <citation type="submission" date="2023-08" db="EMBL/GenBank/DDBJ databases">
        <title>Black Yeasts Isolated from many extreme environments.</title>
        <authorList>
            <person name="Coleine C."/>
            <person name="Stajich J.E."/>
            <person name="Selbmann L."/>
        </authorList>
    </citation>
    <scope>NUCLEOTIDE SEQUENCE [LARGE SCALE GENOMIC DNA]</scope>
    <source>
        <strain evidence="2 3">CCFEE 5910</strain>
    </source>
</reference>
<dbReference type="InterPro" id="IPR036928">
    <property type="entry name" value="AS_sf"/>
</dbReference>
<name>A0AAN7QPI8_9EURO</name>
<protein>
    <recommendedName>
        <fullName evidence="1">Amidase domain-containing protein</fullName>
    </recommendedName>
</protein>
<dbReference type="AlphaFoldDB" id="A0AAN7QPI8"/>
<comment type="caution">
    <text evidence="2">The sequence shown here is derived from an EMBL/GenBank/DDBJ whole genome shotgun (WGS) entry which is preliminary data.</text>
</comment>
<sequence>MFRLWNVSNAKYDPESFVIVDQPNSQCRDKIPEVFELPKLCGLDLFETSVDELQHYLSIGSFDSVAYTQFCLENIRKANPYLECVIETNPDALEIARTLDQERKDGQIRGPLHGVPVLIKDVSSPGANTELV</sequence>
<feature type="domain" description="Amidase" evidence="1">
    <location>
        <begin position="68"/>
        <end position="122"/>
    </location>
</feature>
<dbReference type="Gene3D" id="3.90.1300.10">
    <property type="entry name" value="Amidase signature (AS) domain"/>
    <property type="match status" value="1"/>
</dbReference>
<evidence type="ECO:0000313" key="2">
    <source>
        <dbReference type="EMBL" id="KAK5080262.1"/>
    </source>
</evidence>
<proteinExistence type="predicted"/>
<dbReference type="PANTHER" id="PTHR42678:SF34">
    <property type="entry name" value="OS04G0183300 PROTEIN"/>
    <property type="match status" value="1"/>
</dbReference>
<keyword evidence="3" id="KW-1185">Reference proteome</keyword>
<evidence type="ECO:0000313" key="3">
    <source>
        <dbReference type="Proteomes" id="UP001309876"/>
    </source>
</evidence>
<gene>
    <name evidence="2" type="ORF">LTR05_008710</name>
</gene>
<dbReference type="SUPFAM" id="SSF75304">
    <property type="entry name" value="Amidase signature (AS) enzymes"/>
    <property type="match status" value="1"/>
</dbReference>
<organism evidence="2 3">
    <name type="scientific">Lithohypha guttulata</name>
    <dbReference type="NCBI Taxonomy" id="1690604"/>
    <lineage>
        <taxon>Eukaryota</taxon>
        <taxon>Fungi</taxon>
        <taxon>Dikarya</taxon>
        <taxon>Ascomycota</taxon>
        <taxon>Pezizomycotina</taxon>
        <taxon>Eurotiomycetes</taxon>
        <taxon>Chaetothyriomycetidae</taxon>
        <taxon>Chaetothyriales</taxon>
        <taxon>Trichomeriaceae</taxon>
        <taxon>Lithohypha</taxon>
    </lineage>
</organism>
<dbReference type="Proteomes" id="UP001309876">
    <property type="component" value="Unassembled WGS sequence"/>
</dbReference>